<feature type="transmembrane region" description="Helical" evidence="6">
    <location>
        <begin position="387"/>
        <end position="406"/>
    </location>
</feature>
<organism evidence="8 9">
    <name type="scientific">Zygosaccharomyces mellis</name>
    <dbReference type="NCBI Taxonomy" id="42258"/>
    <lineage>
        <taxon>Eukaryota</taxon>
        <taxon>Fungi</taxon>
        <taxon>Dikarya</taxon>
        <taxon>Ascomycota</taxon>
        <taxon>Saccharomycotina</taxon>
        <taxon>Saccharomycetes</taxon>
        <taxon>Saccharomycetales</taxon>
        <taxon>Saccharomycetaceae</taxon>
        <taxon>Zygosaccharomyces</taxon>
    </lineage>
</organism>
<dbReference type="PANTHER" id="PTHR13315:SF4">
    <property type="entry name" value="METALLOPHOSPHOESTERASE, ISOFORM E"/>
    <property type="match status" value="1"/>
</dbReference>
<feature type="transmembrane region" description="Helical" evidence="6">
    <location>
        <begin position="44"/>
        <end position="63"/>
    </location>
</feature>
<evidence type="ECO:0000256" key="4">
    <source>
        <dbReference type="ARBA" id="ARBA00023136"/>
    </source>
</evidence>
<evidence type="ECO:0000256" key="2">
    <source>
        <dbReference type="ARBA" id="ARBA00022692"/>
    </source>
</evidence>
<dbReference type="InterPro" id="IPR033308">
    <property type="entry name" value="PGAP5/Cdc1/Ted1"/>
</dbReference>
<dbReference type="FunFam" id="3.60.21.10:FF:000093">
    <property type="entry name" value="Cell division cycle-related protein"/>
    <property type="match status" value="1"/>
</dbReference>
<dbReference type="EMBL" id="BIMX01000033">
    <property type="protein sequence ID" value="GCF01471.1"/>
    <property type="molecule type" value="Genomic_DNA"/>
</dbReference>
<keyword evidence="9" id="KW-1185">Reference proteome</keyword>
<comment type="subcellular location">
    <subcellularLocation>
        <location evidence="1">Membrane</location>
        <topology evidence="1">Multi-pass membrane protein</topology>
    </subcellularLocation>
</comment>
<evidence type="ECO:0000256" key="3">
    <source>
        <dbReference type="ARBA" id="ARBA00022989"/>
    </source>
</evidence>
<feature type="domain" description="Calcineurin-like phosphoesterase" evidence="7">
    <location>
        <begin position="91"/>
        <end position="320"/>
    </location>
</feature>
<dbReference type="AlphaFoldDB" id="A0A4C2EBA9"/>
<proteinExistence type="predicted"/>
<feature type="region of interest" description="Disordered" evidence="5">
    <location>
        <begin position="12"/>
        <end position="32"/>
    </location>
</feature>
<keyword evidence="2 6" id="KW-0812">Transmembrane</keyword>
<protein>
    <recommendedName>
        <fullName evidence="7">Calcineurin-like phosphoesterase domain-containing protein</fullName>
    </recommendedName>
</protein>
<dbReference type="Pfam" id="PF00149">
    <property type="entry name" value="Metallophos"/>
    <property type="match status" value="1"/>
</dbReference>
<dbReference type="InterPro" id="IPR004843">
    <property type="entry name" value="Calcineurin-like_PHP"/>
</dbReference>
<dbReference type="GO" id="GO:0005783">
    <property type="term" value="C:endoplasmic reticulum"/>
    <property type="evidence" value="ECO:0007669"/>
    <property type="project" value="TreeGrafter"/>
</dbReference>
<sequence>MLNRNRFKKLVPQREKQEDNGPDDLGGKDSQQSTLFPKGRNYKVYWRHILMCLCFWLMLINYYERVVVKRVIKRCNWDHWETWPQDVQPHRIGLFADPQIMDTYAYSNSTWITYQITRVVVDNYHRRNWKFVQYYLDPDTNIFLGDLFDGGRDAKDKDWMDEYRRFNRLFPKLPSKKTIMSIPGNHDIGFGDDIIEHARKRFTAYYGESNNYMDIANHTIVLLDTISLSDHKNPKIKKIAQTFMDEFAQSYHPLPRILLSHVPLWRDPKQLPCKGPGRESKKPFPIERGKQYQTVIDGYITPEVLSKIQPEAIFCGDDHDYCHITQTYDANNVVKTAEEFTVKSCAMNMGVRRPAIQLLSLHNPDATGPAPGKQTWQTEMCYLPDPIFPILLYSLFGVLTAIWFLYMHYLPVSFNKNIASKMGKATTETISSLPLPVSSSHGQRLLRTRYHVEEKLRYPFKNFLVNFAIMTLSVFSVFFYFLTVI</sequence>
<reference evidence="8 9" key="1">
    <citation type="submission" date="2019-01" db="EMBL/GenBank/DDBJ databases">
        <title>Draft Genome Sequencing of Zygosaccharomyces mellis Ca-7.</title>
        <authorList>
            <person name="Shiwa Y."/>
            <person name="Kanesaki Y."/>
            <person name="Ishige T."/>
            <person name="Mura K."/>
            <person name="Hori T."/>
            <person name="Tamura T."/>
        </authorList>
    </citation>
    <scope>NUCLEOTIDE SEQUENCE [LARGE SCALE GENOMIC DNA]</scope>
    <source>
        <strain evidence="8 9">Ca-7</strain>
    </source>
</reference>
<dbReference type="Gene3D" id="3.60.21.10">
    <property type="match status" value="1"/>
</dbReference>
<dbReference type="SUPFAM" id="SSF56300">
    <property type="entry name" value="Metallo-dependent phosphatases"/>
    <property type="match status" value="1"/>
</dbReference>
<dbReference type="Proteomes" id="UP000301737">
    <property type="component" value="Unassembled WGS sequence"/>
</dbReference>
<evidence type="ECO:0000313" key="9">
    <source>
        <dbReference type="Proteomes" id="UP000301737"/>
    </source>
</evidence>
<feature type="transmembrane region" description="Helical" evidence="6">
    <location>
        <begin position="463"/>
        <end position="482"/>
    </location>
</feature>
<dbReference type="GO" id="GO:0016787">
    <property type="term" value="F:hydrolase activity"/>
    <property type="evidence" value="ECO:0007669"/>
    <property type="project" value="InterPro"/>
</dbReference>
<evidence type="ECO:0000256" key="6">
    <source>
        <dbReference type="SAM" id="Phobius"/>
    </source>
</evidence>
<evidence type="ECO:0000313" key="8">
    <source>
        <dbReference type="EMBL" id="GCF01471.1"/>
    </source>
</evidence>
<comment type="caution">
    <text evidence="8">The sequence shown here is derived from an EMBL/GenBank/DDBJ whole genome shotgun (WGS) entry which is preliminary data.</text>
</comment>
<name>A0A4C2EBA9_9SACH</name>
<keyword evidence="3 6" id="KW-1133">Transmembrane helix</keyword>
<dbReference type="GO" id="GO:0016020">
    <property type="term" value="C:membrane"/>
    <property type="evidence" value="ECO:0007669"/>
    <property type="project" value="UniProtKB-SubCell"/>
</dbReference>
<accession>A0A4C2EBA9</accession>
<dbReference type="PANTHER" id="PTHR13315">
    <property type="entry name" value="METALLO PHOSPHOESTERASE RELATED"/>
    <property type="match status" value="1"/>
</dbReference>
<dbReference type="OrthoDB" id="5977743at2759"/>
<evidence type="ECO:0000259" key="7">
    <source>
        <dbReference type="Pfam" id="PF00149"/>
    </source>
</evidence>
<evidence type="ECO:0000256" key="5">
    <source>
        <dbReference type="SAM" id="MobiDB-lite"/>
    </source>
</evidence>
<dbReference type="InterPro" id="IPR029052">
    <property type="entry name" value="Metallo-depent_PP-like"/>
</dbReference>
<dbReference type="GO" id="GO:0006506">
    <property type="term" value="P:GPI anchor biosynthetic process"/>
    <property type="evidence" value="ECO:0007669"/>
    <property type="project" value="InterPro"/>
</dbReference>
<keyword evidence="4 6" id="KW-0472">Membrane</keyword>
<gene>
    <name evidence="8" type="ORF">ZYGM_001184</name>
</gene>
<evidence type="ECO:0000256" key="1">
    <source>
        <dbReference type="ARBA" id="ARBA00004141"/>
    </source>
</evidence>